<evidence type="ECO:0000313" key="2">
    <source>
        <dbReference type="EMBL" id="MDK3018324.1"/>
    </source>
</evidence>
<keyword evidence="3" id="KW-1185">Reference proteome</keyword>
<sequence length="504" mass="55588">MAECFVLSGSVGDLPWAEAPAGGLRLVSAPEAEAVDFALLDCFDRPLTGSGRVLIEAGAELTLLTDAGRLAQTAARAGNFPGDLAPGPVRTAIADLPFLRSLLALGRGRMVEQRLALLDDQDKTQARARLWRLEPKGRGVAVTLVALQRLRGYDAAYDQLARRLRGAGPHLPLTALAATLFPGCPPYSAKPVVPFTADSAARSTATALIAAHLAVARQNEAGVIADIDTEFLHDYRVALRKVRSILSLFKGVYDPALTDELKRAFSDLMAPTGRLRDLDVYLLDRAFYFELLPDRLHPGLEALFALFAAERERQLAGLSRRLRSKPYGAEMVRLQAVFADPERLVSGPAADLPVGDFARGLIWKRYRKLCRIAREIGPETPDHEIHMLRINGKKLRYLMEFFAPLFPGKQMAKLIKPLKRLQDTLGRFNDYSVQQSSLAQFVETHHAADRVADLAIAQSLGALIAVLHQRQLEERARVQSHFADFDSPATRETFRKLFHHEATA</sequence>
<organism evidence="2 3">
    <name type="scientific">Pseudodonghicola flavimaris</name>
    <dbReference type="NCBI Taxonomy" id="3050036"/>
    <lineage>
        <taxon>Bacteria</taxon>
        <taxon>Pseudomonadati</taxon>
        <taxon>Pseudomonadota</taxon>
        <taxon>Alphaproteobacteria</taxon>
        <taxon>Rhodobacterales</taxon>
        <taxon>Paracoccaceae</taxon>
        <taxon>Pseudodonghicola</taxon>
    </lineage>
</organism>
<reference evidence="2 3" key="1">
    <citation type="submission" date="2023-05" db="EMBL/GenBank/DDBJ databases">
        <title>Pseudodonghicola sp. nov.</title>
        <authorList>
            <person name="Huang J."/>
        </authorList>
    </citation>
    <scope>NUCLEOTIDE SEQUENCE [LARGE SCALE GENOMIC DNA]</scope>
    <source>
        <strain evidence="2 3">IC7</strain>
    </source>
</reference>
<evidence type="ECO:0000259" key="1">
    <source>
        <dbReference type="PROSITE" id="PS51708"/>
    </source>
</evidence>
<dbReference type="Proteomes" id="UP001243757">
    <property type="component" value="Unassembled WGS sequence"/>
</dbReference>
<dbReference type="PANTHER" id="PTHR39339">
    <property type="entry name" value="SLR1444 PROTEIN"/>
    <property type="match status" value="1"/>
</dbReference>
<dbReference type="Gene3D" id="1.40.20.10">
    <property type="entry name" value="CHAD domain"/>
    <property type="match status" value="1"/>
</dbReference>
<dbReference type="PANTHER" id="PTHR39339:SF1">
    <property type="entry name" value="CHAD DOMAIN-CONTAINING PROTEIN"/>
    <property type="match status" value="1"/>
</dbReference>
<dbReference type="EMBL" id="JASNJD010000007">
    <property type="protein sequence ID" value="MDK3018324.1"/>
    <property type="molecule type" value="Genomic_DNA"/>
</dbReference>
<dbReference type="PROSITE" id="PS51708">
    <property type="entry name" value="CHAD"/>
    <property type="match status" value="1"/>
</dbReference>
<proteinExistence type="predicted"/>
<dbReference type="Pfam" id="PF05235">
    <property type="entry name" value="CHAD"/>
    <property type="match status" value="1"/>
</dbReference>
<feature type="domain" description="CHAD" evidence="1">
    <location>
        <begin position="198"/>
        <end position="491"/>
    </location>
</feature>
<protein>
    <submittedName>
        <fullName evidence="2">CHAD domain-containing protein</fullName>
    </submittedName>
</protein>
<accession>A0ABT7F141</accession>
<dbReference type="InterPro" id="IPR038186">
    <property type="entry name" value="CHAD_dom_sf"/>
</dbReference>
<dbReference type="InterPro" id="IPR007899">
    <property type="entry name" value="CHAD_dom"/>
</dbReference>
<evidence type="ECO:0000313" key="3">
    <source>
        <dbReference type="Proteomes" id="UP001243757"/>
    </source>
</evidence>
<dbReference type="SMART" id="SM00880">
    <property type="entry name" value="CHAD"/>
    <property type="match status" value="1"/>
</dbReference>
<gene>
    <name evidence="2" type="ORF">QO033_11600</name>
</gene>
<name>A0ABT7F141_9RHOB</name>
<dbReference type="RefSeq" id="WP_284481138.1">
    <property type="nucleotide sequence ID" value="NZ_JASNJD010000007.1"/>
</dbReference>
<comment type="caution">
    <text evidence="2">The sequence shown here is derived from an EMBL/GenBank/DDBJ whole genome shotgun (WGS) entry which is preliminary data.</text>
</comment>